<dbReference type="InterPro" id="IPR026015">
    <property type="entry name" value="ATP_synth_OSCP/delta_N_sf"/>
</dbReference>
<keyword evidence="10" id="KW-1185">Reference proteome</keyword>
<dbReference type="InterPro" id="IPR020781">
    <property type="entry name" value="ATPase_OSCP/d_CS"/>
</dbReference>
<dbReference type="Gene3D" id="1.10.520.20">
    <property type="entry name" value="N-terminal domain of the delta subunit of the F1F0-ATP synthase"/>
    <property type="match status" value="1"/>
</dbReference>
<protein>
    <recommendedName>
        <fullName evidence="8">ATP synthase subunit delta</fullName>
    </recommendedName>
    <alternativeName>
        <fullName evidence="8">ATP synthase F(1) sector subunit delta</fullName>
    </alternativeName>
    <alternativeName>
        <fullName evidence="8">F-type ATPase subunit delta</fullName>
        <shortName evidence="8">F-ATPase subunit delta</shortName>
    </alternativeName>
</protein>
<reference evidence="9 10" key="1">
    <citation type="submission" date="2024-09" db="EMBL/GenBank/DDBJ databases">
        <authorList>
            <person name="Zhang Z.-H."/>
        </authorList>
    </citation>
    <scope>NUCLEOTIDE SEQUENCE [LARGE SCALE GENOMIC DNA]</scope>
    <source>
        <strain evidence="9 10">HHTR114</strain>
    </source>
</reference>
<evidence type="ECO:0000256" key="3">
    <source>
        <dbReference type="ARBA" id="ARBA00022781"/>
    </source>
</evidence>
<keyword evidence="4 8" id="KW-0406">Ion transport</keyword>
<accession>A0ABW1KVV8</accession>
<comment type="function">
    <text evidence="8">This protein is part of the stalk that links CF(0) to CF(1). It either transmits conformational changes from CF(0) to CF(1) or is implicated in proton conduction.</text>
</comment>
<evidence type="ECO:0000256" key="7">
    <source>
        <dbReference type="ARBA" id="ARBA00023310"/>
    </source>
</evidence>
<evidence type="ECO:0000313" key="9">
    <source>
        <dbReference type="EMBL" id="MFC6034823.1"/>
    </source>
</evidence>
<keyword evidence="5 8" id="KW-0472">Membrane</keyword>
<dbReference type="SUPFAM" id="SSF47928">
    <property type="entry name" value="N-terminal domain of the delta subunit of the F1F0-ATP synthase"/>
    <property type="match status" value="1"/>
</dbReference>
<gene>
    <name evidence="8" type="primary">atpH</name>
    <name evidence="9" type="ORF">ACFMB1_04660</name>
</gene>
<keyword evidence="8" id="KW-1003">Cell membrane</keyword>
<dbReference type="RefSeq" id="WP_379879839.1">
    <property type="nucleotide sequence ID" value="NZ_JBHPON010000001.1"/>
</dbReference>
<proteinExistence type="inferred from homology"/>
<keyword evidence="7 8" id="KW-0066">ATP synthesis</keyword>
<organism evidence="9 10">
    <name type="scientific">Hyphococcus aureus</name>
    <dbReference type="NCBI Taxonomy" id="2666033"/>
    <lineage>
        <taxon>Bacteria</taxon>
        <taxon>Pseudomonadati</taxon>
        <taxon>Pseudomonadota</taxon>
        <taxon>Alphaproteobacteria</taxon>
        <taxon>Parvularculales</taxon>
        <taxon>Parvularculaceae</taxon>
        <taxon>Hyphococcus</taxon>
    </lineage>
</organism>
<dbReference type="NCBIfam" id="TIGR01145">
    <property type="entry name" value="ATP_synt_delta"/>
    <property type="match status" value="1"/>
</dbReference>
<keyword evidence="3 8" id="KW-0375">Hydrogen ion transport</keyword>
<dbReference type="Proteomes" id="UP001596116">
    <property type="component" value="Unassembled WGS sequence"/>
</dbReference>
<evidence type="ECO:0000256" key="1">
    <source>
        <dbReference type="ARBA" id="ARBA00004370"/>
    </source>
</evidence>
<dbReference type="NCBIfam" id="NF004406">
    <property type="entry name" value="PRK05758.3-2"/>
    <property type="match status" value="1"/>
</dbReference>
<dbReference type="NCBIfam" id="NF004402">
    <property type="entry name" value="PRK05758.2-2"/>
    <property type="match status" value="1"/>
</dbReference>
<evidence type="ECO:0000256" key="4">
    <source>
        <dbReference type="ARBA" id="ARBA00023065"/>
    </source>
</evidence>
<keyword evidence="2 8" id="KW-0813">Transport</keyword>
<dbReference type="PROSITE" id="PS00389">
    <property type="entry name" value="ATPASE_DELTA"/>
    <property type="match status" value="1"/>
</dbReference>
<dbReference type="PANTHER" id="PTHR11910">
    <property type="entry name" value="ATP SYNTHASE DELTA CHAIN"/>
    <property type="match status" value="1"/>
</dbReference>
<evidence type="ECO:0000256" key="2">
    <source>
        <dbReference type="ARBA" id="ARBA00022448"/>
    </source>
</evidence>
<comment type="similarity">
    <text evidence="8">Belongs to the ATPase delta chain family.</text>
</comment>
<name>A0ABW1KVV8_9PROT</name>
<dbReference type="Pfam" id="PF00213">
    <property type="entry name" value="OSCP"/>
    <property type="match status" value="1"/>
</dbReference>
<sequence length="198" mass="21099">MYQERTAPVSTSTASANLAPVSGVAGRYASALFELALDAGALEAVEGELTTLQGAIDGSPDLKAFLKSPVYDRDDQLSVMGALAEKAGFSALVTNFLKLIAKNRRLFALPDMIRAFRAHAADHRGEVSAEAATAAPMTEDQVKALRLEIERMVGKAVNLETRVDPDLLGGLVVKIGSQMVDASLKTKLNRLKTVMKKA</sequence>
<keyword evidence="6 8" id="KW-0139">CF(1)</keyword>
<evidence type="ECO:0000256" key="8">
    <source>
        <dbReference type="HAMAP-Rule" id="MF_01416"/>
    </source>
</evidence>
<evidence type="ECO:0000313" key="10">
    <source>
        <dbReference type="Proteomes" id="UP001596116"/>
    </source>
</evidence>
<comment type="subcellular location">
    <subcellularLocation>
        <location evidence="8">Cell membrane</location>
        <topology evidence="8">Peripheral membrane protein</topology>
    </subcellularLocation>
    <subcellularLocation>
        <location evidence="1">Membrane</location>
    </subcellularLocation>
</comment>
<evidence type="ECO:0000256" key="5">
    <source>
        <dbReference type="ARBA" id="ARBA00023136"/>
    </source>
</evidence>
<dbReference type="HAMAP" id="MF_01416">
    <property type="entry name" value="ATP_synth_delta_bact"/>
    <property type="match status" value="1"/>
</dbReference>
<dbReference type="InterPro" id="IPR000711">
    <property type="entry name" value="ATPase_OSCP/dsu"/>
</dbReference>
<comment type="caution">
    <text evidence="9">The sequence shown here is derived from an EMBL/GenBank/DDBJ whole genome shotgun (WGS) entry which is preliminary data.</text>
</comment>
<comment type="function">
    <text evidence="8">F(1)F(0) ATP synthase produces ATP from ADP in the presence of a proton or sodium gradient. F-type ATPases consist of two structural domains, F(1) containing the extramembraneous catalytic core and F(0) containing the membrane proton channel, linked together by a central stalk and a peripheral stalk. During catalysis, ATP synthesis in the catalytic domain of F(1) is coupled via a rotary mechanism of the central stalk subunits to proton translocation.</text>
</comment>
<evidence type="ECO:0000256" key="6">
    <source>
        <dbReference type="ARBA" id="ARBA00023196"/>
    </source>
</evidence>
<dbReference type="PRINTS" id="PR00125">
    <property type="entry name" value="ATPASEDELTA"/>
</dbReference>
<dbReference type="EMBL" id="JBHPON010000001">
    <property type="protein sequence ID" value="MFC6034823.1"/>
    <property type="molecule type" value="Genomic_DNA"/>
</dbReference>